<feature type="transmembrane region" description="Helical" evidence="7">
    <location>
        <begin position="151"/>
        <end position="169"/>
    </location>
</feature>
<dbReference type="OrthoDB" id="419770at2759"/>
<keyword evidence="9" id="KW-1185">Reference proteome</keyword>
<keyword evidence="6 7" id="KW-0472">Membrane</keyword>
<comment type="caution">
    <text evidence="8">The sequence shown here is derived from an EMBL/GenBank/DDBJ whole genome shotgun (WGS) entry which is preliminary data.</text>
</comment>
<evidence type="ECO:0000256" key="5">
    <source>
        <dbReference type="ARBA" id="ARBA00022989"/>
    </source>
</evidence>
<keyword evidence="2 7" id="KW-0337">GPI-anchor biosynthesis</keyword>
<accession>A0A9W8CPK3</accession>
<feature type="transmembrane region" description="Helical" evidence="7">
    <location>
        <begin position="119"/>
        <end position="139"/>
    </location>
</feature>
<dbReference type="GO" id="GO:0016788">
    <property type="term" value="F:hydrolase activity, acting on ester bonds"/>
    <property type="evidence" value="ECO:0007669"/>
    <property type="project" value="TreeGrafter"/>
</dbReference>
<feature type="non-terminal residue" evidence="8">
    <location>
        <position position="183"/>
    </location>
</feature>
<proteinExistence type="inferred from homology"/>
<evidence type="ECO:0000256" key="7">
    <source>
        <dbReference type="RuleBase" id="RU365066"/>
    </source>
</evidence>
<evidence type="ECO:0000256" key="1">
    <source>
        <dbReference type="ARBA" id="ARBA00004127"/>
    </source>
</evidence>
<keyword evidence="5 7" id="KW-1133">Transmembrane helix</keyword>
<keyword evidence="7" id="KW-0256">Endoplasmic reticulum</keyword>
<name>A0A9W8CPK3_9FUNG</name>
<dbReference type="InterPro" id="IPR007217">
    <property type="entry name" value="Per1-like"/>
</dbReference>
<sequence length="183" mass="21304">MRRWLSLFVMLGSWTWFCSAIFHIRDFPLTEKLDYFSAGLNVLYIFFLGTVRVLRLGTWRQSKALMVVCAIAYGLHVGYLSLVRFNYSYNMAANAAVGLLSNIVWFVATFQAYRNGQPFWWKPAVLILLTDMAFGLEAFDFPPLFDTFDAHSLWHAATIPIVSCWYSYLIDDAKWDLRLEQLR</sequence>
<evidence type="ECO:0000313" key="8">
    <source>
        <dbReference type="EMBL" id="KAJ1719606.1"/>
    </source>
</evidence>
<protein>
    <recommendedName>
        <fullName evidence="7">Post-GPI attachment to proteins factor 3</fullName>
    </recommendedName>
</protein>
<comment type="caution">
    <text evidence="7">Lacks conserved residue(s) required for the propagation of feature annotation.</text>
</comment>
<dbReference type="AlphaFoldDB" id="A0A9W8CPK3"/>
<feature type="chain" id="PRO_5041016363" description="Post-GPI attachment to proteins factor 3" evidence="7">
    <location>
        <begin position="21"/>
        <end position="183"/>
    </location>
</feature>
<dbReference type="Pfam" id="PF04080">
    <property type="entry name" value="Per1"/>
    <property type="match status" value="1"/>
</dbReference>
<dbReference type="PANTHER" id="PTHR13148:SF0">
    <property type="entry name" value="POST-GPI ATTACHMENT TO PROTEINS FACTOR 3"/>
    <property type="match status" value="1"/>
</dbReference>
<dbReference type="GO" id="GO:0006506">
    <property type="term" value="P:GPI anchor biosynthetic process"/>
    <property type="evidence" value="ECO:0007669"/>
    <property type="project" value="UniProtKB-KW"/>
</dbReference>
<evidence type="ECO:0000313" key="9">
    <source>
        <dbReference type="Proteomes" id="UP001143981"/>
    </source>
</evidence>
<evidence type="ECO:0000256" key="4">
    <source>
        <dbReference type="ARBA" id="ARBA00022729"/>
    </source>
</evidence>
<organism evidence="8 9">
    <name type="scientific">Coemansia biformis</name>
    <dbReference type="NCBI Taxonomy" id="1286918"/>
    <lineage>
        <taxon>Eukaryota</taxon>
        <taxon>Fungi</taxon>
        <taxon>Fungi incertae sedis</taxon>
        <taxon>Zoopagomycota</taxon>
        <taxon>Kickxellomycotina</taxon>
        <taxon>Kickxellomycetes</taxon>
        <taxon>Kickxellales</taxon>
        <taxon>Kickxellaceae</taxon>
        <taxon>Coemansia</taxon>
    </lineage>
</organism>
<feature type="transmembrane region" description="Helical" evidence="7">
    <location>
        <begin position="36"/>
        <end position="57"/>
    </location>
</feature>
<feature type="transmembrane region" description="Helical" evidence="7">
    <location>
        <begin position="88"/>
        <end position="107"/>
    </location>
</feature>
<feature type="transmembrane region" description="Helical" evidence="7">
    <location>
        <begin position="64"/>
        <end position="82"/>
    </location>
</feature>
<keyword evidence="4 7" id="KW-0732">Signal</keyword>
<dbReference type="Proteomes" id="UP001143981">
    <property type="component" value="Unassembled WGS sequence"/>
</dbReference>
<evidence type="ECO:0000256" key="2">
    <source>
        <dbReference type="ARBA" id="ARBA00022502"/>
    </source>
</evidence>
<dbReference type="PANTHER" id="PTHR13148">
    <property type="entry name" value="PER1-RELATED"/>
    <property type="match status" value="1"/>
</dbReference>
<feature type="signal peptide" evidence="7">
    <location>
        <begin position="1"/>
        <end position="20"/>
    </location>
</feature>
<dbReference type="EMBL" id="JANBOI010002849">
    <property type="protein sequence ID" value="KAJ1719606.1"/>
    <property type="molecule type" value="Genomic_DNA"/>
</dbReference>
<gene>
    <name evidence="8" type="ORF">LPJ61_006278</name>
</gene>
<evidence type="ECO:0000256" key="6">
    <source>
        <dbReference type="ARBA" id="ARBA00023136"/>
    </source>
</evidence>
<evidence type="ECO:0000256" key="3">
    <source>
        <dbReference type="ARBA" id="ARBA00022692"/>
    </source>
</evidence>
<comment type="function">
    <text evidence="7">Involved in the lipid remodeling steps of GPI-anchor maturation.</text>
</comment>
<keyword evidence="3 7" id="KW-0812">Transmembrane</keyword>
<reference evidence="8" key="1">
    <citation type="submission" date="2022-07" db="EMBL/GenBank/DDBJ databases">
        <title>Phylogenomic reconstructions and comparative analyses of Kickxellomycotina fungi.</title>
        <authorList>
            <person name="Reynolds N.K."/>
            <person name="Stajich J.E."/>
            <person name="Barry K."/>
            <person name="Grigoriev I.V."/>
            <person name="Crous P."/>
            <person name="Smith M.E."/>
        </authorList>
    </citation>
    <scope>NUCLEOTIDE SEQUENCE</scope>
    <source>
        <strain evidence="8">BCRC 34381</strain>
    </source>
</reference>
<comment type="similarity">
    <text evidence="7">Belongs to the PGAP3 family.</text>
</comment>
<comment type="subcellular location">
    <subcellularLocation>
        <location evidence="1">Endomembrane system</location>
        <topology evidence="1">Multi-pass membrane protein</topology>
    </subcellularLocation>
    <subcellularLocation>
        <location evidence="7">Endoplasmic reticulum membrane</location>
        <topology evidence="7">Multi-pass membrane protein</topology>
    </subcellularLocation>
</comment>
<dbReference type="GO" id="GO:0005789">
    <property type="term" value="C:endoplasmic reticulum membrane"/>
    <property type="evidence" value="ECO:0007669"/>
    <property type="project" value="UniProtKB-SubCell"/>
</dbReference>